<evidence type="ECO:0000256" key="1">
    <source>
        <dbReference type="ARBA" id="ARBA00008814"/>
    </source>
</evidence>
<dbReference type="CDD" id="cd01143">
    <property type="entry name" value="YvrC"/>
    <property type="match status" value="1"/>
</dbReference>
<comment type="similarity">
    <text evidence="1">Belongs to the bacterial solute-binding protein 8 family.</text>
</comment>
<reference evidence="6 7" key="1">
    <citation type="submission" date="2021-04" db="EMBL/GenBank/DDBJ databases">
        <title>Metabacillus sp. strain KIGAM252 whole genome sequence.</title>
        <authorList>
            <person name="Seo M.-J."/>
            <person name="Cho E.-S."/>
            <person name="Hwang C.Y."/>
            <person name="Yoon D.J."/>
        </authorList>
    </citation>
    <scope>NUCLEOTIDE SEQUENCE [LARGE SCALE GENOMIC DNA]</scope>
    <source>
        <strain evidence="6 7">KIGAM252</strain>
    </source>
</reference>
<protein>
    <submittedName>
        <fullName evidence="6">ABC transporter substrate-binding protein</fullName>
    </submittedName>
</protein>
<dbReference type="RefSeq" id="WP_211557705.1">
    <property type="nucleotide sequence ID" value="NZ_JAGVRK010000001.1"/>
</dbReference>
<dbReference type="InterPro" id="IPR054828">
    <property type="entry name" value="Vit_B12_bind_prot"/>
</dbReference>
<keyword evidence="2 4" id="KW-0732">Signal</keyword>
<organism evidence="6 7">
    <name type="scientific">Metabacillus flavus</name>
    <dbReference type="NCBI Taxonomy" id="2823519"/>
    <lineage>
        <taxon>Bacteria</taxon>
        <taxon>Bacillati</taxon>
        <taxon>Bacillota</taxon>
        <taxon>Bacilli</taxon>
        <taxon>Bacillales</taxon>
        <taxon>Bacillaceae</taxon>
        <taxon>Metabacillus</taxon>
    </lineage>
</organism>
<evidence type="ECO:0000256" key="2">
    <source>
        <dbReference type="ARBA" id="ARBA00022729"/>
    </source>
</evidence>
<keyword evidence="7" id="KW-1185">Reference proteome</keyword>
<gene>
    <name evidence="6" type="ORF">J9317_08020</name>
</gene>
<feature type="domain" description="Fe/B12 periplasmic-binding" evidence="5">
    <location>
        <begin position="64"/>
        <end position="320"/>
    </location>
</feature>
<name>A0ABS5LD99_9BACI</name>
<evidence type="ECO:0000313" key="6">
    <source>
        <dbReference type="EMBL" id="MBS2968702.1"/>
    </source>
</evidence>
<evidence type="ECO:0000256" key="4">
    <source>
        <dbReference type="SAM" id="SignalP"/>
    </source>
</evidence>
<dbReference type="EMBL" id="JAGVRK010000001">
    <property type="protein sequence ID" value="MBS2968702.1"/>
    <property type="molecule type" value="Genomic_DNA"/>
</dbReference>
<evidence type="ECO:0000313" key="7">
    <source>
        <dbReference type="Proteomes" id="UP000682403"/>
    </source>
</evidence>
<evidence type="ECO:0000256" key="3">
    <source>
        <dbReference type="SAM" id="MobiDB-lite"/>
    </source>
</evidence>
<proteinExistence type="inferred from homology"/>
<evidence type="ECO:0000259" key="5">
    <source>
        <dbReference type="PROSITE" id="PS50983"/>
    </source>
</evidence>
<dbReference type="PANTHER" id="PTHR30535:SF34">
    <property type="entry name" value="MOLYBDATE-BINDING PROTEIN MOLA"/>
    <property type="match status" value="1"/>
</dbReference>
<comment type="caution">
    <text evidence="6">The sequence shown here is derived from an EMBL/GenBank/DDBJ whole genome shotgun (WGS) entry which is preliminary data.</text>
</comment>
<feature type="compositionally biased region" description="Basic and acidic residues" evidence="3">
    <location>
        <begin position="27"/>
        <end position="44"/>
    </location>
</feature>
<dbReference type="Proteomes" id="UP000682403">
    <property type="component" value="Unassembled WGS sequence"/>
</dbReference>
<dbReference type="Gene3D" id="3.40.50.1980">
    <property type="entry name" value="Nitrogenase molybdenum iron protein domain"/>
    <property type="match status" value="2"/>
</dbReference>
<feature type="signal peptide" evidence="4">
    <location>
        <begin position="1"/>
        <end position="26"/>
    </location>
</feature>
<dbReference type="SUPFAM" id="SSF53807">
    <property type="entry name" value="Helical backbone' metal receptor"/>
    <property type="match status" value="1"/>
</dbReference>
<sequence length="323" mass="34858">MNKFLSALTALLLTAGVLGGCASDSAAPEKTKGQQASQEEKAEFPVKIKDASNSEVTIEEKPKEIVSLIPSNTEIVFSMGLGDKVVGVTDNDNYPEEALKKEKVGGMDINVEKIIGLQPDLVLAHESGAHNSADGLKQLKDAGIDVVVVNEAQSFEEVYESMEMIGKATGEVEKSEKMIDGMKKDLANIEEKAASIPDDRRKSVFVEVSPSPEIYTAGKDTFLNDILTTVGAKNAAAALSGWPKMTEEAIVKLNPDAIVTTYGYYSPDPIKQVMSRKGWESVAAIKNKAVFDVHSDKVTRPGPRLIEGVEELAHSIYPDVFTK</sequence>
<dbReference type="PROSITE" id="PS50983">
    <property type="entry name" value="FE_B12_PBP"/>
    <property type="match status" value="1"/>
</dbReference>
<feature type="chain" id="PRO_5045206187" evidence="4">
    <location>
        <begin position="27"/>
        <end position="323"/>
    </location>
</feature>
<feature type="region of interest" description="Disordered" evidence="3">
    <location>
        <begin position="25"/>
        <end position="44"/>
    </location>
</feature>
<dbReference type="PROSITE" id="PS51257">
    <property type="entry name" value="PROKAR_LIPOPROTEIN"/>
    <property type="match status" value="1"/>
</dbReference>
<accession>A0ABS5LD99</accession>
<dbReference type="PANTHER" id="PTHR30535">
    <property type="entry name" value="VITAMIN B12-BINDING PROTEIN"/>
    <property type="match status" value="1"/>
</dbReference>
<dbReference type="InterPro" id="IPR050902">
    <property type="entry name" value="ABC_Transporter_SBP"/>
</dbReference>
<dbReference type="NCBIfam" id="NF038402">
    <property type="entry name" value="TroA_like"/>
    <property type="match status" value="1"/>
</dbReference>
<dbReference type="Pfam" id="PF01497">
    <property type="entry name" value="Peripla_BP_2"/>
    <property type="match status" value="1"/>
</dbReference>
<dbReference type="InterPro" id="IPR002491">
    <property type="entry name" value="ABC_transptr_periplasmic_BD"/>
</dbReference>